<evidence type="ECO:0000313" key="17">
    <source>
        <dbReference type="WBParaSite" id="PTRK_0001426700.1"/>
    </source>
</evidence>
<reference evidence="17" key="1">
    <citation type="submission" date="2017-02" db="UniProtKB">
        <authorList>
            <consortium name="WormBaseParasite"/>
        </authorList>
    </citation>
    <scope>IDENTIFICATION</scope>
</reference>
<dbReference type="SUPFAM" id="SSF53822">
    <property type="entry name" value="Periplasmic binding protein-like I"/>
    <property type="match status" value="1"/>
</dbReference>
<evidence type="ECO:0000256" key="10">
    <source>
        <dbReference type="ARBA" id="ARBA00023180"/>
    </source>
</evidence>
<evidence type="ECO:0000256" key="2">
    <source>
        <dbReference type="ARBA" id="ARBA00004479"/>
    </source>
</evidence>
<evidence type="ECO:0000256" key="13">
    <source>
        <dbReference type="RuleBase" id="RU000405"/>
    </source>
</evidence>
<dbReference type="Gene3D" id="3.40.50.2300">
    <property type="match status" value="2"/>
</dbReference>
<keyword evidence="6" id="KW-0547">Nucleotide-binding</keyword>
<dbReference type="CDD" id="cd06352">
    <property type="entry name" value="PBP1_NPR_GC-like"/>
    <property type="match status" value="1"/>
</dbReference>
<feature type="transmembrane region" description="Helical" evidence="14">
    <location>
        <begin position="460"/>
        <end position="487"/>
    </location>
</feature>
<evidence type="ECO:0000256" key="14">
    <source>
        <dbReference type="SAM" id="Phobius"/>
    </source>
</evidence>
<dbReference type="GO" id="GO:0001653">
    <property type="term" value="F:peptide receptor activity"/>
    <property type="evidence" value="ECO:0007669"/>
    <property type="project" value="TreeGrafter"/>
</dbReference>
<dbReference type="PROSITE" id="PS00452">
    <property type="entry name" value="GUANYLATE_CYCLASE_1"/>
    <property type="match status" value="1"/>
</dbReference>
<proteinExistence type="inferred from homology"/>
<organism evidence="16 17">
    <name type="scientific">Parastrongyloides trichosuri</name>
    <name type="common">Possum-specific nematode worm</name>
    <dbReference type="NCBI Taxonomy" id="131310"/>
    <lineage>
        <taxon>Eukaryota</taxon>
        <taxon>Metazoa</taxon>
        <taxon>Ecdysozoa</taxon>
        <taxon>Nematoda</taxon>
        <taxon>Chromadorea</taxon>
        <taxon>Rhabditida</taxon>
        <taxon>Tylenchina</taxon>
        <taxon>Panagrolaimomorpha</taxon>
        <taxon>Strongyloidoidea</taxon>
        <taxon>Strongyloididae</taxon>
        <taxon>Parastrongyloides</taxon>
    </lineage>
</organism>
<dbReference type="InterPro" id="IPR001828">
    <property type="entry name" value="ANF_lig-bd_rcpt"/>
</dbReference>
<keyword evidence="11 13" id="KW-0456">Lyase</keyword>
<dbReference type="Gene3D" id="3.30.70.1230">
    <property type="entry name" value="Nucleotide cyclase"/>
    <property type="match status" value="1"/>
</dbReference>
<keyword evidence="10" id="KW-0325">Glycoprotein</keyword>
<dbReference type="SUPFAM" id="SSF56112">
    <property type="entry name" value="Protein kinase-like (PK-like)"/>
    <property type="match status" value="1"/>
</dbReference>
<dbReference type="GO" id="GO:0035556">
    <property type="term" value="P:intracellular signal transduction"/>
    <property type="evidence" value="ECO:0007669"/>
    <property type="project" value="InterPro"/>
</dbReference>
<evidence type="ECO:0000313" key="16">
    <source>
        <dbReference type="Proteomes" id="UP000038045"/>
    </source>
</evidence>
<dbReference type="GO" id="GO:0006935">
    <property type="term" value="P:chemotaxis"/>
    <property type="evidence" value="ECO:0007669"/>
    <property type="project" value="UniProtKB-ARBA"/>
</dbReference>
<dbReference type="GO" id="GO:0007168">
    <property type="term" value="P:receptor guanylyl cyclase signaling pathway"/>
    <property type="evidence" value="ECO:0007669"/>
    <property type="project" value="TreeGrafter"/>
</dbReference>
<evidence type="ECO:0000256" key="8">
    <source>
        <dbReference type="ARBA" id="ARBA00023136"/>
    </source>
</evidence>
<dbReference type="EC" id="4.6.1.2" evidence="3"/>
<dbReference type="Pfam" id="PF00211">
    <property type="entry name" value="Guanylate_cyc"/>
    <property type="match status" value="1"/>
</dbReference>
<evidence type="ECO:0000256" key="6">
    <source>
        <dbReference type="ARBA" id="ARBA00022741"/>
    </source>
</evidence>
<dbReference type="GO" id="GO:0005886">
    <property type="term" value="C:plasma membrane"/>
    <property type="evidence" value="ECO:0007669"/>
    <property type="project" value="TreeGrafter"/>
</dbReference>
<dbReference type="InterPro" id="IPR018297">
    <property type="entry name" value="A/G_cyclase_CS"/>
</dbReference>
<dbReference type="Pfam" id="PF01094">
    <property type="entry name" value="ANF_receptor"/>
    <property type="match status" value="1"/>
</dbReference>
<dbReference type="GO" id="GO:0004383">
    <property type="term" value="F:guanylate cyclase activity"/>
    <property type="evidence" value="ECO:0007669"/>
    <property type="project" value="UniProtKB-EC"/>
</dbReference>
<keyword evidence="12" id="KW-0141">cGMP biosynthesis</keyword>
<keyword evidence="8 14" id="KW-0472">Membrane</keyword>
<keyword evidence="7 14" id="KW-1133">Transmembrane helix</keyword>
<accession>A0A0N4ZZF7</accession>
<evidence type="ECO:0000259" key="15">
    <source>
        <dbReference type="PROSITE" id="PS50125"/>
    </source>
</evidence>
<evidence type="ECO:0000256" key="3">
    <source>
        <dbReference type="ARBA" id="ARBA00012202"/>
    </source>
</evidence>
<dbReference type="WBParaSite" id="PTRK_0001426700.1">
    <property type="protein sequence ID" value="PTRK_0001426700.1"/>
    <property type="gene ID" value="PTRK_0001426700"/>
</dbReference>
<dbReference type="Proteomes" id="UP000038045">
    <property type="component" value="Unplaced"/>
</dbReference>
<dbReference type="InterPro" id="IPR050401">
    <property type="entry name" value="Cyclic_nucleotide_synthase"/>
</dbReference>
<dbReference type="PANTHER" id="PTHR11920:SF495">
    <property type="entry name" value="RECEPTOR-TYPE GUANYLATE CYCLASE GCY-7"/>
    <property type="match status" value="1"/>
</dbReference>
<keyword evidence="5" id="KW-0732">Signal</keyword>
<keyword evidence="16" id="KW-1185">Reference proteome</keyword>
<feature type="domain" description="Guanylate cyclase" evidence="15">
    <location>
        <begin position="756"/>
        <end position="886"/>
    </location>
</feature>
<dbReference type="GO" id="GO:0000166">
    <property type="term" value="F:nucleotide binding"/>
    <property type="evidence" value="ECO:0007669"/>
    <property type="project" value="UniProtKB-KW"/>
</dbReference>
<evidence type="ECO:0000256" key="12">
    <source>
        <dbReference type="ARBA" id="ARBA00023293"/>
    </source>
</evidence>
<dbReference type="InterPro" id="IPR001054">
    <property type="entry name" value="A/G_cyclase"/>
</dbReference>
<dbReference type="AlphaFoldDB" id="A0A0N4ZZF7"/>
<dbReference type="GO" id="GO:0004016">
    <property type="term" value="F:adenylate cyclase activity"/>
    <property type="evidence" value="ECO:0007669"/>
    <property type="project" value="TreeGrafter"/>
</dbReference>
<dbReference type="PROSITE" id="PS50125">
    <property type="entry name" value="GUANYLATE_CYCLASE_2"/>
    <property type="match status" value="1"/>
</dbReference>
<dbReference type="FunFam" id="3.30.70.1230:FF:000023">
    <property type="entry name" value="Guanylate cyclase"/>
    <property type="match status" value="1"/>
</dbReference>
<comment type="catalytic activity">
    <reaction evidence="1">
        <text>GTP = 3',5'-cyclic GMP + diphosphate</text>
        <dbReference type="Rhea" id="RHEA:13665"/>
        <dbReference type="ChEBI" id="CHEBI:33019"/>
        <dbReference type="ChEBI" id="CHEBI:37565"/>
        <dbReference type="ChEBI" id="CHEBI:57746"/>
        <dbReference type="EC" id="4.6.1.2"/>
    </reaction>
</comment>
<dbReference type="CDD" id="cd07302">
    <property type="entry name" value="CHD"/>
    <property type="match status" value="1"/>
</dbReference>
<comment type="subcellular location">
    <subcellularLocation>
        <location evidence="2">Membrane</location>
        <topology evidence="2">Single-pass type I membrane protein</topology>
    </subcellularLocation>
</comment>
<evidence type="ECO:0000256" key="9">
    <source>
        <dbReference type="ARBA" id="ARBA00023170"/>
    </source>
</evidence>
<dbReference type="InterPro" id="IPR011009">
    <property type="entry name" value="Kinase-like_dom_sf"/>
</dbReference>
<comment type="similarity">
    <text evidence="13">Belongs to the adenylyl cyclase class-4/guanylyl cyclase family.</text>
</comment>
<dbReference type="SMART" id="SM00044">
    <property type="entry name" value="CYCc"/>
    <property type="match status" value="1"/>
</dbReference>
<name>A0A0N4ZZF7_PARTI</name>
<dbReference type="InterPro" id="IPR029787">
    <property type="entry name" value="Nucleotide_cyclase"/>
</dbReference>
<evidence type="ECO:0000256" key="5">
    <source>
        <dbReference type="ARBA" id="ARBA00022729"/>
    </source>
</evidence>
<keyword evidence="4 14" id="KW-0812">Transmembrane</keyword>
<evidence type="ECO:0000256" key="11">
    <source>
        <dbReference type="ARBA" id="ARBA00023239"/>
    </source>
</evidence>
<dbReference type="InterPro" id="IPR028082">
    <property type="entry name" value="Peripla_BP_I"/>
</dbReference>
<evidence type="ECO:0000256" key="1">
    <source>
        <dbReference type="ARBA" id="ARBA00001436"/>
    </source>
</evidence>
<sequence length="974" mass="111010">MINAITTIKIGFLFTQKDPYYDSNVGFLQSAGVVPLAFKEVIKNQLLPNINFSIFWRFDNCIESLAAGESYILGSQMNVSVIFGPSCVPSVIRSSLVAQSYNTPLFIWGFIGSSEMLDHKRLPNVISIYATFYSVAYATIDVLQTFNWTTFTYIVAAAENNRCYRMFKDFIAVINLHYPESNMKYSTITSNPPTQYDYDIFLNTTKTQARIIISCFDYDEWKRDFLLAMYDHGFTNNEWVHINMDLKKLGFSSINFDSEDKPLPFYVDSYNKNDNRDNDALKMAKKMLSIDSISEGKVTNNFTNEVLKAIKGWPFYCESCNTTGITQLATYSTFLYDAIYAWAELMNSSMTKFGEDAVLSNYSLLKSGCNGTLKGFSGSFKYDENCVKLPFLQLRGLNENGVETVYVNYSFTALFAFNKLDIFTDYATSIFQNWNNKIPLNQPVCGYKGLSCPLNIFKDYLVIAVIAIVIIALVVIFLVICIIYSICRVRKNTIEGLSRWKIPFARLERPKHDNNDINQSLYSFQSGRTSKSSKATLNSKQDSRRFIYLYYNGESVVGEKHNVTFQDKKEIWKELTEILSVEHQNVNKFFGMSIDGNIPLSVWRYCRRGSLFGPPWDLENRDDSIQELIYLIKRGSYPPIRPDIEPYQGLDINPAVIALIKDCWNEKPDERPKINQIKKIIKTFSDKKSKNLMDHIFNILEDYAQTLKEDVDYRTKEVVEEQKKIDVLLNKMLPAAVAGKLKLGKVVEPEDFDSVTIFFADVVKFTTLSSKCSPMQVITLVNDLYTMFDNIIESLDIYKVETIGDGYLCVSGLPLRNGIRHGREIAMLALGFMDACNNFKIPHLPNERIMLRIGCNSGPCVAGVVGLSMPRYCLFGDTVNTASRMESNGKPGRIHITEDCYNLLCQIGGFTFECRGEVIIKGKGVMITYWLNGVTDNKPKYVPMVEKEVEESDDLIGSMCNLVHNNRRVSHHHV</sequence>
<dbReference type="STRING" id="131310.A0A0N4ZZF7"/>
<evidence type="ECO:0000256" key="7">
    <source>
        <dbReference type="ARBA" id="ARBA00022989"/>
    </source>
</evidence>
<dbReference type="Gene3D" id="1.10.510.10">
    <property type="entry name" value="Transferase(Phosphotransferase) domain 1"/>
    <property type="match status" value="1"/>
</dbReference>
<dbReference type="PANTHER" id="PTHR11920">
    <property type="entry name" value="GUANYLYL CYCLASE"/>
    <property type="match status" value="1"/>
</dbReference>
<protein>
    <recommendedName>
        <fullName evidence="3">guanylate cyclase</fullName>
        <ecNumber evidence="3">4.6.1.2</ecNumber>
    </recommendedName>
</protein>
<keyword evidence="9" id="KW-0675">Receptor</keyword>
<dbReference type="SUPFAM" id="SSF55073">
    <property type="entry name" value="Nucleotide cyclase"/>
    <property type="match status" value="1"/>
</dbReference>
<dbReference type="GO" id="GO:0007635">
    <property type="term" value="P:chemosensory behavior"/>
    <property type="evidence" value="ECO:0007669"/>
    <property type="project" value="UniProtKB-ARBA"/>
</dbReference>
<evidence type="ECO:0000256" key="4">
    <source>
        <dbReference type="ARBA" id="ARBA00022692"/>
    </source>
</evidence>